<keyword evidence="2" id="KW-1185">Reference proteome</keyword>
<sequence>MAVAIRADSSINTMIPIGPQVRWLTLKVTEGPENPVFLIIYEAFGPMAEVLHTDLGITRTPWA</sequence>
<dbReference type="RefSeq" id="WP_146057816.1">
    <property type="nucleotide sequence ID" value="NZ_BAAAYA010000023.1"/>
</dbReference>
<proteinExistence type="predicted"/>
<evidence type="ECO:0000313" key="2">
    <source>
        <dbReference type="Proteomes" id="UP001595871"/>
    </source>
</evidence>
<protein>
    <submittedName>
        <fullName evidence="1">Uncharacterized protein</fullName>
    </submittedName>
</protein>
<evidence type="ECO:0000313" key="1">
    <source>
        <dbReference type="EMBL" id="MFC4191386.1"/>
    </source>
</evidence>
<reference evidence="2" key="1">
    <citation type="journal article" date="2019" name="Int. J. Syst. Evol. Microbiol.">
        <title>The Global Catalogue of Microorganisms (GCM) 10K type strain sequencing project: providing services to taxonomists for standard genome sequencing and annotation.</title>
        <authorList>
            <consortium name="The Broad Institute Genomics Platform"/>
            <consortium name="The Broad Institute Genome Sequencing Center for Infectious Disease"/>
            <person name="Wu L."/>
            <person name="Ma J."/>
        </authorList>
    </citation>
    <scope>NUCLEOTIDE SEQUENCE [LARGE SCALE GENOMIC DNA]</scope>
    <source>
        <strain evidence="2">CCM 3243</strain>
    </source>
</reference>
<organism evidence="1 2">
    <name type="scientific">Streptomyces flavovirens</name>
    <dbReference type="NCBI Taxonomy" id="52258"/>
    <lineage>
        <taxon>Bacteria</taxon>
        <taxon>Bacillati</taxon>
        <taxon>Actinomycetota</taxon>
        <taxon>Actinomycetes</taxon>
        <taxon>Kitasatosporales</taxon>
        <taxon>Streptomycetaceae</taxon>
        <taxon>Streptomyces</taxon>
    </lineage>
</organism>
<name>A0ABV8NHN7_9ACTN</name>
<comment type="caution">
    <text evidence="1">The sequence shown here is derived from an EMBL/GenBank/DDBJ whole genome shotgun (WGS) entry which is preliminary data.</text>
</comment>
<accession>A0ABV8NHN7</accession>
<dbReference type="Proteomes" id="UP001595871">
    <property type="component" value="Unassembled WGS sequence"/>
</dbReference>
<dbReference type="EMBL" id="JBHSCF010000080">
    <property type="protein sequence ID" value="MFC4191386.1"/>
    <property type="molecule type" value="Genomic_DNA"/>
</dbReference>
<gene>
    <name evidence="1" type="ORF">ACFO3R_34235</name>
</gene>